<evidence type="ECO:0000256" key="5">
    <source>
        <dbReference type="ARBA" id="ARBA00022842"/>
    </source>
</evidence>
<dbReference type="PANTHER" id="PTHR12001:SF85">
    <property type="entry name" value="SHORT CHAIN ISOPRENYL DIPHOSPHATE SYNTHASE"/>
    <property type="match status" value="1"/>
</dbReference>
<evidence type="ECO:0000256" key="4">
    <source>
        <dbReference type="ARBA" id="ARBA00022723"/>
    </source>
</evidence>
<comment type="similarity">
    <text evidence="2 6">Belongs to the FPP/GGPP synthase family.</text>
</comment>
<evidence type="ECO:0000256" key="1">
    <source>
        <dbReference type="ARBA" id="ARBA00001946"/>
    </source>
</evidence>
<dbReference type="InterPro" id="IPR008949">
    <property type="entry name" value="Isoprenoid_synthase_dom_sf"/>
</dbReference>
<dbReference type="EC" id="2.5.1.-" evidence="7"/>
<dbReference type="InterPro" id="IPR033749">
    <property type="entry name" value="Polyprenyl_synt_CS"/>
</dbReference>
<dbReference type="SFLD" id="SFLDS00005">
    <property type="entry name" value="Isoprenoid_Synthase_Type_I"/>
    <property type="match status" value="1"/>
</dbReference>
<protein>
    <submittedName>
        <fullName evidence="7">Polyprenyl synthetase family protein</fullName>
        <ecNumber evidence="7">2.5.1.-</ecNumber>
    </submittedName>
</protein>
<dbReference type="PROSITE" id="PS00723">
    <property type="entry name" value="POLYPRENYL_SYNTHASE_1"/>
    <property type="match status" value="1"/>
</dbReference>
<organism evidence="7 8">
    <name type="scientific">Flavobacterium chuncheonense</name>
    <dbReference type="NCBI Taxonomy" id="2026653"/>
    <lineage>
        <taxon>Bacteria</taxon>
        <taxon>Pseudomonadati</taxon>
        <taxon>Bacteroidota</taxon>
        <taxon>Flavobacteriia</taxon>
        <taxon>Flavobacteriales</taxon>
        <taxon>Flavobacteriaceae</taxon>
        <taxon>Flavobacterium</taxon>
    </lineage>
</organism>
<evidence type="ECO:0000313" key="7">
    <source>
        <dbReference type="EMBL" id="MFD2892400.1"/>
    </source>
</evidence>
<sequence>MHSVAEYQQIIASHFSAINTLKEPKNLYEPIQYILALGGKRMRPVLTLMAAEVFDTPYEKALHAATAVEVFHNFSLIHDDIMDDAPLRRGKETVHEKWDLNTGILSGDAMLILAYQYFENYEPQVFQQLAKIFSKTALEVCEGQQYDVDFETRDDVTIPEYLKMIEYKTAVLVAAAMKMGAIVAETSTENADLIYDFGLNLGIAFQLQDDFLDAFGDPATFGKQVGGDIIENKKTYLYLKALEFGTAEEREQLLHLFSIQPTDNTDKIASIKRIFVDTKAASATQEAIEVYTNLAFETLSKMNISDDKKMVLRAFGEKLMKRKV</sequence>
<dbReference type="Gene3D" id="1.10.600.10">
    <property type="entry name" value="Farnesyl Diphosphate Synthase"/>
    <property type="match status" value="1"/>
</dbReference>
<name>A0ABW5YN00_9FLAO</name>
<keyword evidence="4" id="KW-0479">Metal-binding</keyword>
<comment type="cofactor">
    <cofactor evidence="1">
        <name>Mg(2+)</name>
        <dbReference type="ChEBI" id="CHEBI:18420"/>
    </cofactor>
</comment>
<dbReference type="CDD" id="cd00685">
    <property type="entry name" value="Trans_IPPS_HT"/>
    <property type="match status" value="1"/>
</dbReference>
<evidence type="ECO:0000256" key="3">
    <source>
        <dbReference type="ARBA" id="ARBA00022679"/>
    </source>
</evidence>
<dbReference type="SFLD" id="SFLDG01017">
    <property type="entry name" value="Polyprenyl_Transferase_Like"/>
    <property type="match status" value="1"/>
</dbReference>
<proteinExistence type="inferred from homology"/>
<dbReference type="InterPro" id="IPR000092">
    <property type="entry name" value="Polyprenyl_synt"/>
</dbReference>
<reference evidence="8" key="1">
    <citation type="journal article" date="2019" name="Int. J. Syst. Evol. Microbiol.">
        <title>The Global Catalogue of Microorganisms (GCM) 10K type strain sequencing project: providing services to taxonomists for standard genome sequencing and annotation.</title>
        <authorList>
            <consortium name="The Broad Institute Genomics Platform"/>
            <consortium name="The Broad Institute Genome Sequencing Center for Infectious Disease"/>
            <person name="Wu L."/>
            <person name="Ma J."/>
        </authorList>
    </citation>
    <scope>NUCLEOTIDE SEQUENCE [LARGE SCALE GENOMIC DNA]</scope>
    <source>
        <strain evidence="8">KCTC 22671</strain>
    </source>
</reference>
<evidence type="ECO:0000256" key="6">
    <source>
        <dbReference type="RuleBase" id="RU004466"/>
    </source>
</evidence>
<dbReference type="EMBL" id="JBHUPC010000013">
    <property type="protein sequence ID" value="MFD2892400.1"/>
    <property type="molecule type" value="Genomic_DNA"/>
</dbReference>
<dbReference type="Proteomes" id="UP001597534">
    <property type="component" value="Unassembled WGS sequence"/>
</dbReference>
<evidence type="ECO:0000256" key="2">
    <source>
        <dbReference type="ARBA" id="ARBA00006706"/>
    </source>
</evidence>
<dbReference type="SUPFAM" id="SSF48576">
    <property type="entry name" value="Terpenoid synthases"/>
    <property type="match status" value="1"/>
</dbReference>
<comment type="caution">
    <text evidence="7">The sequence shown here is derived from an EMBL/GenBank/DDBJ whole genome shotgun (WGS) entry which is preliminary data.</text>
</comment>
<dbReference type="PANTHER" id="PTHR12001">
    <property type="entry name" value="GERANYLGERANYL PYROPHOSPHATE SYNTHASE"/>
    <property type="match status" value="1"/>
</dbReference>
<evidence type="ECO:0000313" key="8">
    <source>
        <dbReference type="Proteomes" id="UP001597534"/>
    </source>
</evidence>
<keyword evidence="3 6" id="KW-0808">Transferase</keyword>
<dbReference type="GO" id="GO:0016740">
    <property type="term" value="F:transferase activity"/>
    <property type="evidence" value="ECO:0007669"/>
    <property type="project" value="UniProtKB-KW"/>
</dbReference>
<keyword evidence="8" id="KW-1185">Reference proteome</keyword>
<keyword evidence="5" id="KW-0460">Magnesium</keyword>
<dbReference type="Pfam" id="PF00348">
    <property type="entry name" value="polyprenyl_synt"/>
    <property type="match status" value="1"/>
</dbReference>
<accession>A0ABW5YN00</accession>
<gene>
    <name evidence="7" type="ORF">ACFS5J_10290</name>
</gene>
<dbReference type="PROSITE" id="PS00444">
    <property type="entry name" value="POLYPRENYL_SYNTHASE_2"/>
    <property type="match status" value="1"/>
</dbReference>
<dbReference type="RefSeq" id="WP_379812053.1">
    <property type="nucleotide sequence ID" value="NZ_JBHUPC010000013.1"/>
</dbReference>